<dbReference type="KEGG" id="mei:Msip34_2298"/>
<dbReference type="AlphaFoldDB" id="C6X9Z9"/>
<dbReference type="eggNOG" id="ENOG50334YR">
    <property type="taxonomic scope" value="Bacteria"/>
</dbReference>
<gene>
    <name evidence="2" type="ordered locus">Msip34_2298</name>
</gene>
<sequence length="88" mass="9578">MQDIQIKAQRLPKIPARYTPVAFAFYMAGIMALLMSFVIVAINGGIGHHYIASVFHAYSMAMPVAFCCVLMVRPVVVRLVALTVAPPA</sequence>
<reference evidence="2 3" key="2">
    <citation type="journal article" date="2011" name="J. Bacteriol.">
        <title>Genomes of three methylotrophs from a single niche uncover genetic and metabolic divergence of Methylophilaceae.</title>
        <authorList>
            <person name="Lapidus A."/>
            <person name="Clum A."/>
            <person name="Labutti K."/>
            <person name="Kaluzhnaya M.G."/>
            <person name="Lim S."/>
            <person name="Beck D.A."/>
            <person name="Glavina Del Rio T."/>
            <person name="Nolan M."/>
            <person name="Mavromatis K."/>
            <person name="Huntemann M."/>
            <person name="Lucas S."/>
            <person name="Lidstrom M.E."/>
            <person name="Ivanova N."/>
            <person name="Chistoserdova L."/>
        </authorList>
    </citation>
    <scope>NUCLEOTIDE SEQUENCE [LARGE SCALE GENOMIC DNA]</scope>
    <source>
        <strain evidence="2 3">SIP3-4</strain>
    </source>
</reference>
<organism evidence="2 3">
    <name type="scientific">Methylovorus glucosotrophus (strain SIP3-4)</name>
    <dbReference type="NCBI Taxonomy" id="582744"/>
    <lineage>
        <taxon>Bacteria</taxon>
        <taxon>Pseudomonadati</taxon>
        <taxon>Pseudomonadota</taxon>
        <taxon>Betaproteobacteria</taxon>
        <taxon>Nitrosomonadales</taxon>
        <taxon>Methylophilaceae</taxon>
        <taxon>Methylovorus</taxon>
    </lineage>
</organism>
<feature type="transmembrane region" description="Helical" evidence="1">
    <location>
        <begin position="21"/>
        <end position="44"/>
    </location>
</feature>
<evidence type="ECO:0000313" key="3">
    <source>
        <dbReference type="Proteomes" id="UP000002743"/>
    </source>
</evidence>
<keyword evidence="1" id="KW-1133">Transmembrane helix</keyword>
<dbReference type="Proteomes" id="UP000002743">
    <property type="component" value="Chromosome"/>
</dbReference>
<name>C6X9Z9_METGS</name>
<proteinExistence type="predicted"/>
<keyword evidence="1" id="KW-0472">Membrane</keyword>
<keyword evidence="3" id="KW-1185">Reference proteome</keyword>
<dbReference type="RefSeq" id="WP_015830842.1">
    <property type="nucleotide sequence ID" value="NC_012969.1"/>
</dbReference>
<feature type="transmembrane region" description="Helical" evidence="1">
    <location>
        <begin position="50"/>
        <end position="72"/>
    </location>
</feature>
<dbReference type="HOGENOM" id="CLU_173298_2_1_4"/>
<dbReference type="OrthoDB" id="6007993at2"/>
<dbReference type="Pfam" id="PF11391">
    <property type="entry name" value="DUF2798"/>
    <property type="match status" value="1"/>
</dbReference>
<keyword evidence="1" id="KW-0812">Transmembrane</keyword>
<evidence type="ECO:0008006" key="4">
    <source>
        <dbReference type="Google" id="ProtNLM"/>
    </source>
</evidence>
<reference evidence="3" key="1">
    <citation type="submission" date="2009-07" db="EMBL/GenBank/DDBJ databases">
        <title>Complete sequence of chromosome of Methylovorus sp. SIP3-4.</title>
        <authorList>
            <person name="Lucas S."/>
            <person name="Copeland A."/>
            <person name="Lapidus A."/>
            <person name="Glavina del Rio T."/>
            <person name="Tice H."/>
            <person name="Bruce D."/>
            <person name="Goodwin L."/>
            <person name="Pitluck S."/>
            <person name="Clum A."/>
            <person name="Larimer F."/>
            <person name="Land M."/>
            <person name="Hauser L."/>
            <person name="Kyrpides N."/>
            <person name="Mikhailova N."/>
            <person name="Kayluzhnaya M."/>
            <person name="Chistoserdova L."/>
        </authorList>
    </citation>
    <scope>NUCLEOTIDE SEQUENCE [LARGE SCALE GENOMIC DNA]</scope>
    <source>
        <strain evidence="3">SIP3-4</strain>
    </source>
</reference>
<evidence type="ECO:0000256" key="1">
    <source>
        <dbReference type="SAM" id="Phobius"/>
    </source>
</evidence>
<protein>
    <recommendedName>
        <fullName evidence="4">Transmembrane protein</fullName>
    </recommendedName>
</protein>
<evidence type="ECO:0000313" key="2">
    <source>
        <dbReference type="EMBL" id="ACT51540.1"/>
    </source>
</evidence>
<dbReference type="InterPro" id="IPR021529">
    <property type="entry name" value="DUF2798"/>
</dbReference>
<dbReference type="STRING" id="582744.Msip34_2298"/>
<dbReference type="EMBL" id="CP001674">
    <property type="protein sequence ID" value="ACT51540.1"/>
    <property type="molecule type" value="Genomic_DNA"/>
</dbReference>
<accession>C6X9Z9</accession>